<dbReference type="SUPFAM" id="SSF48452">
    <property type="entry name" value="TPR-like"/>
    <property type="match status" value="1"/>
</dbReference>
<dbReference type="Gene3D" id="1.25.40.10">
    <property type="entry name" value="Tetratricopeptide repeat domain"/>
    <property type="match status" value="1"/>
</dbReference>
<dbReference type="Pfam" id="PF09976">
    <property type="entry name" value="TPR_21"/>
    <property type="match status" value="1"/>
</dbReference>
<reference evidence="11 12" key="1">
    <citation type="journal article" date="2019" name="Int. J. Syst. Evol. Microbiol.">
        <title>The Global Catalogue of Microorganisms (GCM) 10K type strain sequencing project: providing services to taxonomists for standard genome sequencing and annotation.</title>
        <authorList>
            <consortium name="The Broad Institute Genomics Platform"/>
            <consortium name="The Broad Institute Genome Sequencing Center for Infectious Disease"/>
            <person name="Wu L."/>
            <person name="Ma J."/>
        </authorList>
    </citation>
    <scope>NUCLEOTIDE SEQUENCE [LARGE SCALE GENOMIC DNA]</scope>
    <source>
        <strain evidence="11 12">JCM 15421</strain>
    </source>
</reference>
<evidence type="ECO:0000256" key="3">
    <source>
        <dbReference type="ARBA" id="ARBA00022692"/>
    </source>
</evidence>
<comment type="similarity">
    <text evidence="7">Belongs to the YfgM family.</text>
</comment>
<keyword evidence="3 9" id="KW-0812">Transmembrane</keyword>
<dbReference type="InterPro" id="IPR026039">
    <property type="entry name" value="YfgM"/>
</dbReference>
<keyword evidence="2" id="KW-1003">Cell membrane</keyword>
<evidence type="ECO:0000256" key="2">
    <source>
        <dbReference type="ARBA" id="ARBA00022475"/>
    </source>
</evidence>
<gene>
    <name evidence="11" type="ORF">GCM10009105_05470</name>
</gene>
<evidence type="ECO:0000256" key="9">
    <source>
        <dbReference type="SAM" id="Phobius"/>
    </source>
</evidence>
<dbReference type="PANTHER" id="PTHR38035:SF1">
    <property type="entry name" value="ANCILLARY SECYEG TRANSLOCON SUBUNIT"/>
    <property type="match status" value="1"/>
</dbReference>
<evidence type="ECO:0000313" key="11">
    <source>
        <dbReference type="EMBL" id="GAA0707035.1"/>
    </source>
</evidence>
<dbReference type="PANTHER" id="PTHR38035">
    <property type="entry name" value="UPF0070 PROTEIN YFGM"/>
    <property type="match status" value="1"/>
</dbReference>
<protein>
    <recommendedName>
        <fullName evidence="8">Ancillary SecYEG translocon subunit</fullName>
    </recommendedName>
</protein>
<evidence type="ECO:0000313" key="12">
    <source>
        <dbReference type="Proteomes" id="UP001501523"/>
    </source>
</evidence>
<dbReference type="InterPro" id="IPR011990">
    <property type="entry name" value="TPR-like_helical_dom_sf"/>
</dbReference>
<comment type="subcellular location">
    <subcellularLocation>
        <location evidence="1">Cell membrane</location>
        <topology evidence="1">Single-pass type II membrane protein</topology>
    </subcellularLocation>
</comment>
<dbReference type="InterPro" id="IPR018704">
    <property type="entry name" value="SecYEG/CpoB_TPR"/>
</dbReference>
<evidence type="ECO:0000256" key="6">
    <source>
        <dbReference type="ARBA" id="ARBA00023186"/>
    </source>
</evidence>
<keyword evidence="6" id="KW-0143">Chaperone</keyword>
<keyword evidence="5 9" id="KW-0472">Membrane</keyword>
<feature type="domain" description="Ancillary SecYEG translocon subunit/Cell division coordinator CpoB TPR" evidence="10">
    <location>
        <begin position="17"/>
        <end position="209"/>
    </location>
</feature>
<evidence type="ECO:0000256" key="1">
    <source>
        <dbReference type="ARBA" id="ARBA00004401"/>
    </source>
</evidence>
<comment type="caution">
    <text evidence="11">The sequence shown here is derived from an EMBL/GenBank/DDBJ whole genome shotgun (WGS) entry which is preliminary data.</text>
</comment>
<organism evidence="11 12">
    <name type="scientific">Dokdonella soli</name>
    <dbReference type="NCBI Taxonomy" id="529810"/>
    <lineage>
        <taxon>Bacteria</taxon>
        <taxon>Pseudomonadati</taxon>
        <taxon>Pseudomonadota</taxon>
        <taxon>Gammaproteobacteria</taxon>
        <taxon>Lysobacterales</taxon>
        <taxon>Rhodanobacteraceae</taxon>
        <taxon>Dokdonella</taxon>
    </lineage>
</organism>
<dbReference type="RefSeq" id="WP_343786899.1">
    <property type="nucleotide sequence ID" value="NZ_BAAAEU010000002.1"/>
</dbReference>
<proteinExistence type="inferred from homology"/>
<sequence>MSFDVLDEHEQGELVQKWLRENALSIAIGVALGLVLIFGWQQWKAHRVRHSAEAAAQYQALADAADAKHDDGVAKVAETLRKDFPDTAYAVFAAMREADAATAKGDLAGAATALSWAQEHADVAGLKSLATLRLARVKLAQGDADGAIKLVDGVPKDDYAALAGELRGDALSKLGRTDDARNAYQDALSHLDAQAPNRGFVQMKLDDLASASTKIGAPAAESSPTTEKRGS</sequence>
<keyword evidence="12" id="KW-1185">Reference proteome</keyword>
<evidence type="ECO:0000256" key="7">
    <source>
        <dbReference type="ARBA" id="ARBA00024197"/>
    </source>
</evidence>
<name>A0ABN1ICJ9_9GAMM</name>
<evidence type="ECO:0000256" key="8">
    <source>
        <dbReference type="ARBA" id="ARBA00024235"/>
    </source>
</evidence>
<evidence type="ECO:0000259" key="10">
    <source>
        <dbReference type="Pfam" id="PF09976"/>
    </source>
</evidence>
<accession>A0ABN1ICJ9</accession>
<dbReference type="Proteomes" id="UP001501523">
    <property type="component" value="Unassembled WGS sequence"/>
</dbReference>
<evidence type="ECO:0000256" key="5">
    <source>
        <dbReference type="ARBA" id="ARBA00023136"/>
    </source>
</evidence>
<dbReference type="EMBL" id="BAAAEU010000002">
    <property type="protein sequence ID" value="GAA0707035.1"/>
    <property type="molecule type" value="Genomic_DNA"/>
</dbReference>
<keyword evidence="4 9" id="KW-1133">Transmembrane helix</keyword>
<dbReference type="PIRSF" id="PIRSF006170">
    <property type="entry name" value="YfgM"/>
    <property type="match status" value="1"/>
</dbReference>
<evidence type="ECO:0000256" key="4">
    <source>
        <dbReference type="ARBA" id="ARBA00022989"/>
    </source>
</evidence>
<feature type="transmembrane region" description="Helical" evidence="9">
    <location>
        <begin position="23"/>
        <end position="40"/>
    </location>
</feature>